<evidence type="ECO:0000256" key="1">
    <source>
        <dbReference type="SAM" id="MobiDB-lite"/>
    </source>
</evidence>
<dbReference type="GeneID" id="18881604"/>
<keyword evidence="3" id="KW-1185">Reference proteome</keyword>
<protein>
    <submittedName>
        <fullName evidence="2">Uncharacterized protein</fullName>
    </submittedName>
</protein>
<reference evidence="3" key="1">
    <citation type="journal article" date="2012" name="Science">
        <title>The Paleozoic origin of enzymatic lignin decomposition reconstructed from 31 fungal genomes.</title>
        <authorList>
            <person name="Floudas D."/>
            <person name="Binder M."/>
            <person name="Riley R."/>
            <person name="Barry K."/>
            <person name="Blanchette R.A."/>
            <person name="Henrissat B."/>
            <person name="Martinez A.T."/>
            <person name="Otillar R."/>
            <person name="Spatafora J.W."/>
            <person name="Yadav J.S."/>
            <person name="Aerts A."/>
            <person name="Benoit I."/>
            <person name="Boyd A."/>
            <person name="Carlson A."/>
            <person name="Copeland A."/>
            <person name="Coutinho P.M."/>
            <person name="de Vries R.P."/>
            <person name="Ferreira P."/>
            <person name="Findley K."/>
            <person name="Foster B."/>
            <person name="Gaskell J."/>
            <person name="Glotzer D."/>
            <person name="Gorecki P."/>
            <person name="Heitman J."/>
            <person name="Hesse C."/>
            <person name="Hori C."/>
            <person name="Igarashi K."/>
            <person name="Jurgens J.A."/>
            <person name="Kallen N."/>
            <person name="Kersten P."/>
            <person name="Kohler A."/>
            <person name="Kuees U."/>
            <person name="Kumar T.K.A."/>
            <person name="Kuo A."/>
            <person name="LaButti K."/>
            <person name="Larrondo L.F."/>
            <person name="Lindquist E."/>
            <person name="Ling A."/>
            <person name="Lombard V."/>
            <person name="Lucas S."/>
            <person name="Lundell T."/>
            <person name="Martin R."/>
            <person name="McLaughlin D.J."/>
            <person name="Morgenstern I."/>
            <person name="Morin E."/>
            <person name="Murat C."/>
            <person name="Nagy L.G."/>
            <person name="Nolan M."/>
            <person name="Ohm R.A."/>
            <person name="Patyshakuliyeva A."/>
            <person name="Rokas A."/>
            <person name="Ruiz-Duenas F.J."/>
            <person name="Sabat G."/>
            <person name="Salamov A."/>
            <person name="Samejima M."/>
            <person name="Schmutz J."/>
            <person name="Slot J.C."/>
            <person name="St John F."/>
            <person name="Stenlid J."/>
            <person name="Sun H."/>
            <person name="Sun S."/>
            <person name="Syed K."/>
            <person name="Tsang A."/>
            <person name="Wiebenga A."/>
            <person name="Young D."/>
            <person name="Pisabarro A."/>
            <person name="Eastwood D.C."/>
            <person name="Martin F."/>
            <person name="Cullen D."/>
            <person name="Grigoriev I.V."/>
            <person name="Hibbett D.S."/>
        </authorList>
    </citation>
    <scope>NUCLEOTIDE SEQUENCE [LARGE SCALE GENOMIC DNA]</scope>
    <source>
        <strain evidence="3">HHB-11173 SS5</strain>
    </source>
</reference>
<evidence type="ECO:0000313" key="3">
    <source>
        <dbReference type="Proteomes" id="UP000054196"/>
    </source>
</evidence>
<accession>R7S2Y4</accession>
<dbReference type="EMBL" id="JH687553">
    <property type="protein sequence ID" value="EIN04588.1"/>
    <property type="molecule type" value="Genomic_DNA"/>
</dbReference>
<feature type="compositionally biased region" description="Polar residues" evidence="1">
    <location>
        <begin position="113"/>
        <end position="123"/>
    </location>
</feature>
<organism evidence="2 3">
    <name type="scientific">Punctularia strigosozonata (strain HHB-11173)</name>
    <name type="common">White-rot fungus</name>
    <dbReference type="NCBI Taxonomy" id="741275"/>
    <lineage>
        <taxon>Eukaryota</taxon>
        <taxon>Fungi</taxon>
        <taxon>Dikarya</taxon>
        <taxon>Basidiomycota</taxon>
        <taxon>Agaricomycotina</taxon>
        <taxon>Agaricomycetes</taxon>
        <taxon>Corticiales</taxon>
        <taxon>Punctulariaceae</taxon>
        <taxon>Punctularia</taxon>
    </lineage>
</organism>
<name>R7S2Y4_PUNST</name>
<dbReference type="RefSeq" id="XP_007387981.1">
    <property type="nucleotide sequence ID" value="XM_007387919.1"/>
</dbReference>
<proteinExistence type="predicted"/>
<feature type="compositionally biased region" description="Basic and acidic residues" evidence="1">
    <location>
        <begin position="79"/>
        <end position="88"/>
    </location>
</feature>
<dbReference type="Proteomes" id="UP000054196">
    <property type="component" value="Unassembled WGS sequence"/>
</dbReference>
<dbReference type="KEGG" id="psq:PUNSTDRAFT_146275"/>
<sequence length="269" mass="29722">MPGHSMPHPHHAYTFDGGADPYNHHHHHFNPLFDDAEDGSHPHHPHLVHAHSDAVLYEIHPALVDAHYAGVHLGARHSRSYDSHHPSSDHLNSPIHDGEPIVDQPSLAFPNASWPTTRTSSPDPSRPVYHSPSASAFDFHPRRPPFTRGSSNGSSWSSTTTSSTFSSSSSTSSGPSTPYPTSHDRHQSHSRLLELVPKRQFTGYQHFDSEDSGQSTPHGARSISPKEIVYHDTVNNYWQQALSVISNASGSTRLLLLLALFLSAYFVLR</sequence>
<dbReference type="AlphaFoldDB" id="R7S2Y4"/>
<feature type="region of interest" description="Disordered" evidence="1">
    <location>
        <begin position="78"/>
        <end position="189"/>
    </location>
</feature>
<evidence type="ECO:0000313" key="2">
    <source>
        <dbReference type="EMBL" id="EIN04588.1"/>
    </source>
</evidence>
<dbReference type="HOGENOM" id="CLU_1034927_0_0_1"/>
<feature type="compositionally biased region" description="Low complexity" evidence="1">
    <location>
        <begin position="147"/>
        <end position="181"/>
    </location>
</feature>
<gene>
    <name evidence="2" type="ORF">PUNSTDRAFT_146275</name>
</gene>